<evidence type="ECO:0000313" key="13">
    <source>
        <dbReference type="Proteomes" id="UP001652661"/>
    </source>
</evidence>
<dbReference type="OMA" id="WFDQWFG"/>
<comment type="catalytic activity">
    <reaction evidence="10 11">
        <text>protoporphyrinogen IX + 3 O2 = protoporphyrin IX + 3 H2O2</text>
        <dbReference type="Rhea" id="RHEA:25576"/>
        <dbReference type="ChEBI" id="CHEBI:15379"/>
        <dbReference type="ChEBI" id="CHEBI:16240"/>
        <dbReference type="ChEBI" id="CHEBI:57306"/>
        <dbReference type="ChEBI" id="CHEBI:57307"/>
        <dbReference type="EC" id="1.3.3.4"/>
    </reaction>
</comment>
<dbReference type="PANTHER" id="PTHR42923:SF3">
    <property type="entry name" value="PROTOPORPHYRINOGEN OXIDASE"/>
    <property type="match status" value="1"/>
</dbReference>
<reference evidence="14" key="1">
    <citation type="submission" date="2025-08" db="UniProtKB">
        <authorList>
            <consortium name="RefSeq"/>
        </authorList>
    </citation>
    <scope>IDENTIFICATION</scope>
    <source>
        <strain evidence="14">14028-0561.14</strain>
        <tissue evidence="14">Whole fly</tissue>
    </source>
</reference>
<dbReference type="GO" id="GO:0005743">
    <property type="term" value="C:mitochondrial inner membrane"/>
    <property type="evidence" value="ECO:0007669"/>
    <property type="project" value="UniProtKB-SubCell"/>
</dbReference>
<evidence type="ECO:0000256" key="7">
    <source>
        <dbReference type="ARBA" id="ARBA00023002"/>
    </source>
</evidence>
<keyword evidence="8 11" id="KW-0350">Heme biosynthesis</keyword>
<keyword evidence="9 11" id="KW-0627">Porphyrin biosynthesis</keyword>
<dbReference type="Gene3D" id="3.50.50.60">
    <property type="entry name" value="FAD/NAD(P)-binding domain"/>
    <property type="match status" value="1"/>
</dbReference>
<comment type="function">
    <text evidence="1 11">Catalyzes the 6-electron oxidation of protoporphyrinogen-IX to form protoporphyrin-IX.</text>
</comment>
<gene>
    <name evidence="14" type="primary">Ppox</name>
</gene>
<comment type="similarity">
    <text evidence="3 11">Belongs to the protoporphyrinogen/coproporphyrinogen oxidase family. Protoporphyrinogen oxidase subfamily.</text>
</comment>
<dbReference type="SUPFAM" id="SSF51905">
    <property type="entry name" value="FAD/NAD(P)-binding domain"/>
    <property type="match status" value="1"/>
</dbReference>
<dbReference type="RefSeq" id="XP_017020560.1">
    <property type="nucleotide sequence ID" value="XM_017165071.3"/>
</dbReference>
<keyword evidence="5 11" id="KW-0285">Flavoprotein</keyword>
<dbReference type="InterPro" id="IPR002937">
    <property type="entry name" value="Amino_oxidase"/>
</dbReference>
<dbReference type="InterPro" id="IPR050464">
    <property type="entry name" value="Zeta_carotene_desat/Oxidored"/>
</dbReference>
<evidence type="ECO:0000256" key="4">
    <source>
        <dbReference type="ARBA" id="ARBA00012867"/>
    </source>
</evidence>
<dbReference type="Proteomes" id="UP001652661">
    <property type="component" value="Chromosome 3R"/>
</dbReference>
<evidence type="ECO:0000259" key="12">
    <source>
        <dbReference type="Pfam" id="PF01593"/>
    </source>
</evidence>
<evidence type="ECO:0000256" key="1">
    <source>
        <dbReference type="ARBA" id="ARBA00002600"/>
    </source>
</evidence>
<dbReference type="FunFam" id="3.50.50.60:FF:000193">
    <property type="entry name" value="Protoporphyrinogen oxidase"/>
    <property type="match status" value="1"/>
</dbReference>
<keyword evidence="7 11" id="KW-0560">Oxidoreductase</keyword>
<feature type="domain" description="Amine oxidase" evidence="12">
    <location>
        <begin position="10"/>
        <end position="471"/>
    </location>
</feature>
<organism evidence="13 14">
    <name type="scientific">Drosophila kikkawai</name>
    <name type="common">Fruit fly</name>
    <dbReference type="NCBI Taxonomy" id="30033"/>
    <lineage>
        <taxon>Eukaryota</taxon>
        <taxon>Metazoa</taxon>
        <taxon>Ecdysozoa</taxon>
        <taxon>Arthropoda</taxon>
        <taxon>Hexapoda</taxon>
        <taxon>Insecta</taxon>
        <taxon>Pterygota</taxon>
        <taxon>Neoptera</taxon>
        <taxon>Endopterygota</taxon>
        <taxon>Diptera</taxon>
        <taxon>Brachycera</taxon>
        <taxon>Muscomorpha</taxon>
        <taxon>Ephydroidea</taxon>
        <taxon>Drosophilidae</taxon>
        <taxon>Drosophila</taxon>
        <taxon>Sophophora</taxon>
    </lineage>
</organism>
<dbReference type="GO" id="GO:0006782">
    <property type="term" value="P:protoporphyrinogen IX biosynthetic process"/>
    <property type="evidence" value="ECO:0007669"/>
    <property type="project" value="UniProtKB-UniRule"/>
</dbReference>
<dbReference type="SUPFAM" id="SSF54373">
    <property type="entry name" value="FAD-linked reductases, C-terminal domain"/>
    <property type="match status" value="1"/>
</dbReference>
<evidence type="ECO:0000256" key="9">
    <source>
        <dbReference type="ARBA" id="ARBA00023244"/>
    </source>
</evidence>
<keyword evidence="6 11" id="KW-0274">FAD</keyword>
<evidence type="ECO:0000256" key="6">
    <source>
        <dbReference type="ARBA" id="ARBA00022827"/>
    </source>
</evidence>
<evidence type="ECO:0000256" key="3">
    <source>
        <dbReference type="ARBA" id="ARBA00010551"/>
    </source>
</evidence>
<evidence type="ECO:0000256" key="11">
    <source>
        <dbReference type="RuleBase" id="RU367069"/>
    </source>
</evidence>
<dbReference type="AlphaFoldDB" id="A0A6P4HXW9"/>
<evidence type="ECO:0000256" key="5">
    <source>
        <dbReference type="ARBA" id="ARBA00022630"/>
    </source>
</evidence>
<dbReference type="Pfam" id="PF01593">
    <property type="entry name" value="Amino_oxidase"/>
    <property type="match status" value="1"/>
</dbReference>
<dbReference type="OrthoDB" id="419752at2759"/>
<protein>
    <recommendedName>
        <fullName evidence="4 11">Protoporphyrinogen oxidase</fullName>
        <ecNumber evidence="4 11">1.3.3.4</ecNumber>
    </recommendedName>
</protein>
<dbReference type="NCBIfam" id="TIGR00562">
    <property type="entry name" value="proto_IX_ox"/>
    <property type="match status" value="1"/>
</dbReference>
<comment type="pathway">
    <text evidence="2 11">Porphyrin-containing compound metabolism; protoporphyrin-IX biosynthesis; protoporphyrin-IX from protoporphyrinogen-IX: step 1/1.</text>
</comment>
<evidence type="ECO:0000313" key="14">
    <source>
        <dbReference type="RefSeq" id="XP_017020560.1"/>
    </source>
</evidence>
<dbReference type="InterPro" id="IPR004572">
    <property type="entry name" value="Protoporphyrinogen_oxidase"/>
</dbReference>
<evidence type="ECO:0000256" key="10">
    <source>
        <dbReference type="ARBA" id="ARBA00047554"/>
    </source>
</evidence>
<dbReference type="PANTHER" id="PTHR42923">
    <property type="entry name" value="PROTOPORPHYRINOGEN OXIDASE"/>
    <property type="match status" value="1"/>
</dbReference>
<evidence type="ECO:0000256" key="8">
    <source>
        <dbReference type="ARBA" id="ARBA00023133"/>
    </source>
</evidence>
<comment type="subcellular location">
    <subcellularLocation>
        <location evidence="11">Mitochondrion inner membrane</location>
    </subcellularLocation>
</comment>
<name>A0A6P4HXW9_DROKI</name>
<evidence type="ECO:0000256" key="2">
    <source>
        <dbReference type="ARBA" id="ARBA00005073"/>
    </source>
</evidence>
<dbReference type="GO" id="GO:0004729">
    <property type="term" value="F:oxygen-dependent protoporphyrinogen oxidase activity"/>
    <property type="evidence" value="ECO:0007669"/>
    <property type="project" value="UniProtKB-UniRule"/>
</dbReference>
<dbReference type="InterPro" id="IPR036188">
    <property type="entry name" value="FAD/NAD-bd_sf"/>
</dbReference>
<keyword evidence="13" id="KW-1185">Reference proteome</keyword>
<sequence>MKTAVLGAGLSGLSAGYYLLRRFGKPLTIYEALPRVGGWVRSENRKDGNFIFESGPRTIRPVGEAGANTLELVEELKLAVKPIPRSHVAARNRMLYAKGQLCLLPNGPKGLFGVLPPFTKPLYKALLRDLFTKSTPVKTGDESIYSFVERRFGKEIADYAISPMICGICAGNAQEISVRFLMEGLFEKEQKYGGVLKGTLYALFQNKEKDSKEGLFAQGQPKLYTQALQEKWAMYGLQGGLEILPRTMRKYLVERDVNVQLSNECRNLSFNSSGAQMTIKDAEVPVEHVVSALPAHKLAPLVKQQHPSLCAELLEIPYVDVVVVNLQFQGNLLKQDGFGLLVPPVEKLPILGVIFDSCCFDMGGNTILTVMMGGHWFEQWFGNRPSQKQILDLATSHVQKILQISEEPKFSRIHTLHKCIPQYTVGHKRRVESIRNYIKFFKLPLSLCGAAYDGVGINDVILSARRQVEAMQ</sequence>
<dbReference type="EC" id="1.3.3.4" evidence="4 11"/>
<accession>A0A6P4HXW9</accession>
<dbReference type="UniPathway" id="UPA00251">
    <property type="reaction ID" value="UER00324"/>
</dbReference>
<comment type="cofactor">
    <cofactor evidence="11">
        <name>FAD</name>
        <dbReference type="ChEBI" id="CHEBI:57692"/>
    </cofactor>
    <text evidence="11">Binds 1 FAD per subunit.</text>
</comment>
<proteinExistence type="inferred from homology"/>